<gene>
    <name evidence="1" type="ORF">B296_00024697</name>
</gene>
<comment type="caution">
    <text evidence="1">The sequence shown here is derived from an EMBL/GenBank/DDBJ whole genome shotgun (WGS) entry which is preliminary data.</text>
</comment>
<name>A0A426Y6F5_ENSVE</name>
<dbReference type="AlphaFoldDB" id="A0A426Y6F5"/>
<protein>
    <submittedName>
        <fullName evidence="1">Uncharacterized protein</fullName>
    </submittedName>
</protein>
<evidence type="ECO:0000313" key="1">
    <source>
        <dbReference type="EMBL" id="RRT47111.1"/>
    </source>
</evidence>
<dbReference type="EMBL" id="AMZH03014756">
    <property type="protein sequence ID" value="RRT47111.1"/>
    <property type="molecule type" value="Genomic_DNA"/>
</dbReference>
<accession>A0A426Y6F5</accession>
<organism evidence="1 2">
    <name type="scientific">Ensete ventricosum</name>
    <name type="common">Abyssinian banana</name>
    <name type="synonym">Musa ensete</name>
    <dbReference type="NCBI Taxonomy" id="4639"/>
    <lineage>
        <taxon>Eukaryota</taxon>
        <taxon>Viridiplantae</taxon>
        <taxon>Streptophyta</taxon>
        <taxon>Embryophyta</taxon>
        <taxon>Tracheophyta</taxon>
        <taxon>Spermatophyta</taxon>
        <taxon>Magnoliopsida</taxon>
        <taxon>Liliopsida</taxon>
        <taxon>Zingiberales</taxon>
        <taxon>Musaceae</taxon>
        <taxon>Ensete</taxon>
    </lineage>
</organism>
<sequence>MRYKKSLVQVRTRQATKRLYCSLDEIGIVICIRVKKETSDFKAPCRHSIIKKMLTGIGSTLTGGRFHSRLLVEVLLAAISVKKPPYPSDLPCSQPLLASPPIRLVVVPGIPPGMNLVNIIIIRPVAPACVPD</sequence>
<proteinExistence type="predicted"/>
<evidence type="ECO:0000313" key="2">
    <source>
        <dbReference type="Proteomes" id="UP000287651"/>
    </source>
</evidence>
<dbReference type="Proteomes" id="UP000287651">
    <property type="component" value="Unassembled WGS sequence"/>
</dbReference>
<reference evidence="1 2" key="1">
    <citation type="journal article" date="2014" name="Agronomy (Basel)">
        <title>A Draft Genome Sequence for Ensete ventricosum, the Drought-Tolerant Tree Against Hunger.</title>
        <authorList>
            <person name="Harrison J."/>
            <person name="Moore K.A."/>
            <person name="Paszkiewicz K."/>
            <person name="Jones T."/>
            <person name="Grant M."/>
            <person name="Ambacheew D."/>
            <person name="Muzemil S."/>
            <person name="Studholme D.J."/>
        </authorList>
    </citation>
    <scope>NUCLEOTIDE SEQUENCE [LARGE SCALE GENOMIC DNA]</scope>
</reference>